<organism evidence="4 5">
    <name type="scientific">Mucilaginibacter aquatilis</name>
    <dbReference type="NCBI Taxonomy" id="1517760"/>
    <lineage>
        <taxon>Bacteria</taxon>
        <taxon>Pseudomonadati</taxon>
        <taxon>Bacteroidota</taxon>
        <taxon>Sphingobacteriia</taxon>
        <taxon>Sphingobacteriales</taxon>
        <taxon>Sphingobacteriaceae</taxon>
        <taxon>Mucilaginibacter</taxon>
    </lineage>
</organism>
<comment type="caution">
    <text evidence="4">The sequence shown here is derived from an EMBL/GenBank/DDBJ whole genome shotgun (WGS) entry which is preliminary data.</text>
</comment>
<proteinExistence type="predicted"/>
<name>A0A6I4IRE2_9SPHI</name>
<dbReference type="AlphaFoldDB" id="A0A6I4IRE2"/>
<dbReference type="SUPFAM" id="SSF49785">
    <property type="entry name" value="Galactose-binding domain-like"/>
    <property type="match status" value="1"/>
</dbReference>
<dbReference type="GO" id="GO:0004553">
    <property type="term" value="F:hydrolase activity, hydrolyzing O-glycosyl compounds"/>
    <property type="evidence" value="ECO:0007669"/>
    <property type="project" value="InterPro"/>
</dbReference>
<evidence type="ECO:0000256" key="1">
    <source>
        <dbReference type="ARBA" id="ARBA00022801"/>
    </source>
</evidence>
<dbReference type="GO" id="GO:0001681">
    <property type="term" value="F:sialate O-acetylesterase activity"/>
    <property type="evidence" value="ECO:0007669"/>
    <property type="project" value="InterPro"/>
</dbReference>
<evidence type="ECO:0000313" key="4">
    <source>
        <dbReference type="EMBL" id="MVN92724.1"/>
    </source>
</evidence>
<dbReference type="SUPFAM" id="SSF52266">
    <property type="entry name" value="SGNH hydrolase"/>
    <property type="match status" value="1"/>
</dbReference>
<keyword evidence="2" id="KW-1133">Transmembrane helix</keyword>
<evidence type="ECO:0000313" key="5">
    <source>
        <dbReference type="Proteomes" id="UP000434850"/>
    </source>
</evidence>
<dbReference type="PANTHER" id="PTHR22901:SF0">
    <property type="entry name" value="SIALATE O-ACETYLESTERASE"/>
    <property type="match status" value="1"/>
</dbReference>
<keyword evidence="2" id="KW-0812">Transmembrane</keyword>
<keyword evidence="5" id="KW-1185">Reference proteome</keyword>
<dbReference type="Gene3D" id="3.40.50.1110">
    <property type="entry name" value="SGNH hydrolase"/>
    <property type="match status" value="2"/>
</dbReference>
<dbReference type="Proteomes" id="UP000434850">
    <property type="component" value="Unassembled WGS sequence"/>
</dbReference>
<gene>
    <name evidence="4" type="ORF">GO816_16430</name>
</gene>
<feature type="transmembrane region" description="Helical" evidence="2">
    <location>
        <begin position="7"/>
        <end position="26"/>
    </location>
</feature>
<dbReference type="InterPro" id="IPR005181">
    <property type="entry name" value="SASA"/>
</dbReference>
<dbReference type="Pfam" id="PF03629">
    <property type="entry name" value="SASA"/>
    <property type="match status" value="1"/>
</dbReference>
<accession>A0A6I4IRE2</accession>
<dbReference type="PANTHER" id="PTHR22901">
    <property type="entry name" value="SIALATE O-ACETYLESTERASE"/>
    <property type="match status" value="1"/>
</dbReference>
<evidence type="ECO:0000256" key="2">
    <source>
        <dbReference type="SAM" id="Phobius"/>
    </source>
</evidence>
<keyword evidence="1" id="KW-0378">Hydrolase</keyword>
<dbReference type="OrthoDB" id="9816001at2"/>
<dbReference type="GO" id="GO:0005975">
    <property type="term" value="P:carbohydrate metabolic process"/>
    <property type="evidence" value="ECO:0007669"/>
    <property type="project" value="InterPro"/>
</dbReference>
<evidence type="ECO:0000259" key="3">
    <source>
        <dbReference type="Pfam" id="PF03629"/>
    </source>
</evidence>
<dbReference type="InterPro" id="IPR039329">
    <property type="entry name" value="SIAE"/>
</dbReference>
<keyword evidence="2" id="KW-0472">Membrane</keyword>
<dbReference type="InterPro" id="IPR036514">
    <property type="entry name" value="SGNH_hydro_sf"/>
</dbReference>
<dbReference type="InterPro" id="IPR008979">
    <property type="entry name" value="Galactose-bd-like_sf"/>
</dbReference>
<feature type="domain" description="Sialate O-acetylesterase" evidence="3">
    <location>
        <begin position="434"/>
        <end position="542"/>
    </location>
</feature>
<sequence>MTAIKHVRWYIALLLSFNCLTSFGQLRLPHYYTHHMILQRNKPVKFWGWTEPGKNVAIKFNGRQFNTRAGNDSLWTVMLPIMKEGGPYTITAQSGADSLGLNDVYFGDVWFCGGQSNMNFRMRQIMDHDKELADANYPLIRTFNVPLIGAEEPQKDVLKSNWLVASPQTVDNFSAVAFQFAKNVYKATKVPIGLINASWGGSPIETFMSPEALKDFPSASAKVQSIKPGFIQATKQAHTDMIKQWEQNFADAAEYIDAKRDLNRKAEFFNTDDSWKVVNIPGFIDDQGIAVKKGISWYKKEFTIAGTPSSMATIDLGRINFASFTYVNGVYIGIQPNPYYNAKFKLPAGLLKEGKNEVLVCGYNDSDKTGFRPIAKQQITIGTQTIVLSGEWLYKQGKVFDKAGALGPVVTLDFEHGYPVLAYNAIIHPFFNYAVKGCLWYQGEANATMKSCFEYEALLNSLINSWRKSFKDVTLPFYMVQIANYGPVNVQPKASPWAVVQEAQTKVSNTVANSGIAITNDVGNALDVHPTNKQEVGRRLALVALEKAYGYAGEVARGSVLKSVSTQQSSMVLTFDNVDGGIQVKGGGSQLEGFAICGNDNKFYRAEAKVEGNRVVVSCPQVSKPLHVRYAFESSPAKINFYNKQGLPAVPFRTDKFTEF</sequence>
<protein>
    <recommendedName>
        <fullName evidence="3">Sialate O-acetylesterase domain-containing protein</fullName>
    </recommendedName>
</protein>
<dbReference type="RefSeq" id="WP_157543042.1">
    <property type="nucleotide sequence ID" value="NZ_WQLA01000007.1"/>
</dbReference>
<dbReference type="EMBL" id="WQLA01000007">
    <property type="protein sequence ID" value="MVN92724.1"/>
    <property type="molecule type" value="Genomic_DNA"/>
</dbReference>
<reference evidence="4 5" key="1">
    <citation type="submission" date="2019-12" db="EMBL/GenBank/DDBJ databases">
        <title>Mucilaginibacter sp. HME9299 genome sequencing and assembly.</title>
        <authorList>
            <person name="Kang H."/>
            <person name="Kim H."/>
            <person name="Joh K."/>
        </authorList>
    </citation>
    <scope>NUCLEOTIDE SEQUENCE [LARGE SCALE GENOMIC DNA]</scope>
    <source>
        <strain evidence="4 5">HME9299</strain>
    </source>
</reference>